<sequence>MVATTTDHELIRNCISRYCIGVDLRDWEIFSRAFTNNVKVSFPAPAESTEGIAALTSSVQGMVGILQTQHALSTQVIELTGERTAEATTYVSAVLSGVGKNEGKFVTSWGMYQDKLVKDLFEGREDWRIAERIASSWLPLTGDLSLLSA</sequence>
<accession>A0AAD6DKP7</accession>
<comment type="caution">
    <text evidence="2">The sequence shown here is derived from an EMBL/GenBank/DDBJ whole genome shotgun (WGS) entry which is preliminary data.</text>
</comment>
<dbReference type="InterPro" id="IPR037401">
    <property type="entry name" value="SnoaL-like"/>
</dbReference>
<dbReference type="Proteomes" id="UP001213799">
    <property type="component" value="Unassembled WGS sequence"/>
</dbReference>
<reference evidence="2" key="2">
    <citation type="submission" date="2023-01" db="EMBL/GenBank/DDBJ databases">
        <authorList>
            <person name="Petersen C."/>
        </authorList>
    </citation>
    <scope>NUCLEOTIDE SEQUENCE</scope>
    <source>
        <strain evidence="2">IBT 12815</strain>
    </source>
</reference>
<feature type="domain" description="SnoaL-like" evidence="1">
    <location>
        <begin position="4"/>
        <end position="132"/>
    </location>
</feature>
<protein>
    <submittedName>
        <fullName evidence="2">SnoaL-like domain-containing protein</fullName>
    </submittedName>
</protein>
<dbReference type="RefSeq" id="XP_056747218.1">
    <property type="nucleotide sequence ID" value="XM_056901931.1"/>
</dbReference>
<reference evidence="2" key="1">
    <citation type="journal article" date="2023" name="IMA Fungus">
        <title>Comparative genomic study of the Penicillium genus elucidates a diverse pangenome and 15 lateral gene transfer events.</title>
        <authorList>
            <person name="Petersen C."/>
            <person name="Sorensen T."/>
            <person name="Nielsen M.R."/>
            <person name="Sondergaard T.E."/>
            <person name="Sorensen J.L."/>
            <person name="Fitzpatrick D.A."/>
            <person name="Frisvad J.C."/>
            <person name="Nielsen K.L."/>
        </authorList>
    </citation>
    <scope>NUCLEOTIDE SEQUENCE</scope>
    <source>
        <strain evidence="2">IBT 12815</strain>
    </source>
</reference>
<evidence type="ECO:0000313" key="3">
    <source>
        <dbReference type="Proteomes" id="UP001213799"/>
    </source>
</evidence>
<gene>
    <name evidence="2" type="ORF">N7537_010877</name>
</gene>
<evidence type="ECO:0000313" key="2">
    <source>
        <dbReference type="EMBL" id="KAJ5588199.1"/>
    </source>
</evidence>
<dbReference type="SUPFAM" id="SSF54427">
    <property type="entry name" value="NTF2-like"/>
    <property type="match status" value="1"/>
</dbReference>
<organism evidence="2 3">
    <name type="scientific">Penicillium hordei</name>
    <dbReference type="NCBI Taxonomy" id="40994"/>
    <lineage>
        <taxon>Eukaryota</taxon>
        <taxon>Fungi</taxon>
        <taxon>Dikarya</taxon>
        <taxon>Ascomycota</taxon>
        <taxon>Pezizomycotina</taxon>
        <taxon>Eurotiomycetes</taxon>
        <taxon>Eurotiomycetidae</taxon>
        <taxon>Eurotiales</taxon>
        <taxon>Aspergillaceae</taxon>
        <taxon>Penicillium</taxon>
    </lineage>
</organism>
<dbReference type="Pfam" id="PF13577">
    <property type="entry name" value="SnoaL_4"/>
    <property type="match status" value="1"/>
</dbReference>
<evidence type="ECO:0000259" key="1">
    <source>
        <dbReference type="Pfam" id="PF13577"/>
    </source>
</evidence>
<keyword evidence="3" id="KW-1185">Reference proteome</keyword>
<dbReference type="GeneID" id="81592173"/>
<dbReference type="AlphaFoldDB" id="A0AAD6DKP7"/>
<dbReference type="EMBL" id="JAQJAE010000006">
    <property type="protein sequence ID" value="KAJ5588199.1"/>
    <property type="molecule type" value="Genomic_DNA"/>
</dbReference>
<dbReference type="InterPro" id="IPR032710">
    <property type="entry name" value="NTF2-like_dom_sf"/>
</dbReference>
<name>A0AAD6DKP7_9EURO</name>
<proteinExistence type="predicted"/>
<dbReference type="Gene3D" id="3.10.450.50">
    <property type="match status" value="1"/>
</dbReference>